<evidence type="ECO:0000256" key="3">
    <source>
        <dbReference type="ARBA" id="ARBA00022989"/>
    </source>
</evidence>
<dbReference type="Proteomes" id="UP001286313">
    <property type="component" value="Unassembled WGS sequence"/>
</dbReference>
<comment type="caution">
    <text evidence="6">The sequence shown here is derived from an EMBL/GenBank/DDBJ whole genome shotgun (WGS) entry which is preliminary data.</text>
</comment>
<dbReference type="GO" id="GO:0005783">
    <property type="term" value="C:endoplasmic reticulum"/>
    <property type="evidence" value="ECO:0007669"/>
    <property type="project" value="TreeGrafter"/>
</dbReference>
<evidence type="ECO:0000313" key="6">
    <source>
        <dbReference type="EMBL" id="KAK3849414.1"/>
    </source>
</evidence>
<keyword evidence="5" id="KW-0472">Membrane</keyword>
<dbReference type="EMBL" id="JAWQEG010008941">
    <property type="protein sequence ID" value="KAK3849414.1"/>
    <property type="molecule type" value="Genomic_DNA"/>
</dbReference>
<dbReference type="GO" id="GO:0006643">
    <property type="term" value="P:membrane lipid metabolic process"/>
    <property type="evidence" value="ECO:0007669"/>
    <property type="project" value="TreeGrafter"/>
</dbReference>
<gene>
    <name evidence="6" type="ORF">Pcinc_043835</name>
</gene>
<evidence type="ECO:0000256" key="4">
    <source>
        <dbReference type="ARBA" id="ARBA00023002"/>
    </source>
</evidence>
<name>A0AAE1BGZ8_PETCI</name>
<evidence type="ECO:0000256" key="2">
    <source>
        <dbReference type="ARBA" id="ARBA00022692"/>
    </source>
</evidence>
<keyword evidence="3" id="KW-1133">Transmembrane helix</keyword>
<evidence type="ECO:0000256" key="1">
    <source>
        <dbReference type="ARBA" id="ARBA00004127"/>
    </source>
</evidence>
<comment type="subcellular location">
    <subcellularLocation>
        <location evidence="1">Endomembrane system</location>
        <topology evidence="1">Multi-pass membrane protein</topology>
    </subcellularLocation>
</comment>
<accession>A0AAE1BGZ8</accession>
<proteinExistence type="predicted"/>
<dbReference type="GO" id="GO:0050479">
    <property type="term" value="F:glyceryl-ether monooxygenase activity"/>
    <property type="evidence" value="ECO:0007669"/>
    <property type="project" value="TreeGrafter"/>
</dbReference>
<sequence>MDGMENVTRVVGELLSLERLGTLFYVVSPSATTFKTLEEVPHYINEAIPWFMMSVVIEHFLGLLILGRKPGRLADNLTSVGHATIYQSFK</sequence>
<dbReference type="PANTHER" id="PTHR21624:SF1">
    <property type="entry name" value="ALKYLGLYCEROL MONOOXYGENASE"/>
    <property type="match status" value="1"/>
</dbReference>
<keyword evidence="7" id="KW-1185">Reference proteome</keyword>
<dbReference type="AlphaFoldDB" id="A0AAE1BGZ8"/>
<organism evidence="6 7">
    <name type="scientific">Petrolisthes cinctipes</name>
    <name type="common">Flat porcelain crab</name>
    <dbReference type="NCBI Taxonomy" id="88211"/>
    <lineage>
        <taxon>Eukaryota</taxon>
        <taxon>Metazoa</taxon>
        <taxon>Ecdysozoa</taxon>
        <taxon>Arthropoda</taxon>
        <taxon>Crustacea</taxon>
        <taxon>Multicrustacea</taxon>
        <taxon>Malacostraca</taxon>
        <taxon>Eumalacostraca</taxon>
        <taxon>Eucarida</taxon>
        <taxon>Decapoda</taxon>
        <taxon>Pleocyemata</taxon>
        <taxon>Anomura</taxon>
        <taxon>Galatheoidea</taxon>
        <taxon>Porcellanidae</taxon>
        <taxon>Petrolisthes</taxon>
    </lineage>
</organism>
<keyword evidence="2" id="KW-0812">Transmembrane</keyword>
<keyword evidence="4" id="KW-0560">Oxidoreductase</keyword>
<evidence type="ECO:0000256" key="5">
    <source>
        <dbReference type="ARBA" id="ARBA00023136"/>
    </source>
</evidence>
<dbReference type="GO" id="GO:0016020">
    <property type="term" value="C:membrane"/>
    <property type="evidence" value="ECO:0007669"/>
    <property type="project" value="GOC"/>
</dbReference>
<protein>
    <submittedName>
        <fullName evidence="6">Uncharacterized protein</fullName>
    </submittedName>
</protein>
<evidence type="ECO:0000313" key="7">
    <source>
        <dbReference type="Proteomes" id="UP001286313"/>
    </source>
</evidence>
<dbReference type="InterPro" id="IPR051689">
    <property type="entry name" value="Sterol_desaturase/TMEM195"/>
</dbReference>
<reference evidence="6" key="1">
    <citation type="submission" date="2023-10" db="EMBL/GenBank/DDBJ databases">
        <title>Genome assemblies of two species of porcelain crab, Petrolisthes cinctipes and Petrolisthes manimaculis (Anomura: Porcellanidae).</title>
        <authorList>
            <person name="Angst P."/>
        </authorList>
    </citation>
    <scope>NUCLEOTIDE SEQUENCE</scope>
    <source>
        <strain evidence="6">PB745_01</strain>
        <tissue evidence="6">Gill</tissue>
    </source>
</reference>
<dbReference type="PANTHER" id="PTHR21624">
    <property type="entry name" value="STEROL DESATURASE-RELATED PROTEIN"/>
    <property type="match status" value="1"/>
</dbReference>